<dbReference type="AlphaFoldDB" id="A0A1Y2HF19"/>
<evidence type="ECO:0000313" key="5">
    <source>
        <dbReference type="EMBL" id="ORZ33180.1"/>
    </source>
</evidence>
<feature type="compositionally biased region" description="Basic and acidic residues" evidence="4">
    <location>
        <begin position="181"/>
        <end position="190"/>
    </location>
</feature>
<keyword evidence="3" id="KW-0862">Zinc</keyword>
<dbReference type="SUPFAM" id="SSF141678">
    <property type="entry name" value="MAL13P1.257-like"/>
    <property type="match status" value="1"/>
</dbReference>
<gene>
    <name evidence="5" type="ORF">BCR44DRAFT_1486799</name>
</gene>
<dbReference type="InterPro" id="IPR008584">
    <property type="entry name" value="CXXC_Zn-binding_euk"/>
</dbReference>
<dbReference type="PANTHER" id="PTHR12857">
    <property type="entry name" value="CXXC MOTIF CONTAINING ZINC BINDING PROTEIN"/>
    <property type="match status" value="1"/>
</dbReference>
<keyword evidence="6" id="KW-1185">Reference proteome</keyword>
<evidence type="ECO:0000256" key="2">
    <source>
        <dbReference type="ARBA" id="ARBA00022723"/>
    </source>
</evidence>
<feature type="region of interest" description="Disordered" evidence="4">
    <location>
        <begin position="175"/>
        <end position="209"/>
    </location>
</feature>
<dbReference type="GO" id="GO:0008270">
    <property type="term" value="F:zinc ion binding"/>
    <property type="evidence" value="ECO:0007669"/>
    <property type="project" value="TreeGrafter"/>
</dbReference>
<dbReference type="Proteomes" id="UP000193411">
    <property type="component" value="Unassembled WGS sequence"/>
</dbReference>
<name>A0A1Y2HF19_9FUNG</name>
<dbReference type="PANTHER" id="PTHR12857:SF0">
    <property type="entry name" value="CXXC MOTIF CONTAINING ZINC BINDING PROTEIN"/>
    <property type="match status" value="1"/>
</dbReference>
<evidence type="ECO:0000256" key="3">
    <source>
        <dbReference type="ARBA" id="ARBA00022833"/>
    </source>
</evidence>
<organism evidence="5 6">
    <name type="scientific">Catenaria anguillulae PL171</name>
    <dbReference type="NCBI Taxonomy" id="765915"/>
    <lineage>
        <taxon>Eukaryota</taxon>
        <taxon>Fungi</taxon>
        <taxon>Fungi incertae sedis</taxon>
        <taxon>Blastocladiomycota</taxon>
        <taxon>Blastocladiomycetes</taxon>
        <taxon>Blastocladiales</taxon>
        <taxon>Catenariaceae</taxon>
        <taxon>Catenaria</taxon>
    </lineage>
</organism>
<protein>
    <recommendedName>
        <fullName evidence="7">DUF866-domain-containing protein</fullName>
    </recommendedName>
</protein>
<reference evidence="5 6" key="1">
    <citation type="submission" date="2016-07" db="EMBL/GenBank/DDBJ databases">
        <title>Pervasive Adenine N6-methylation of Active Genes in Fungi.</title>
        <authorList>
            <consortium name="DOE Joint Genome Institute"/>
            <person name="Mondo S.J."/>
            <person name="Dannebaum R.O."/>
            <person name="Kuo R.C."/>
            <person name="Labutti K."/>
            <person name="Haridas S."/>
            <person name="Kuo A."/>
            <person name="Salamov A."/>
            <person name="Ahrendt S.R."/>
            <person name="Lipzen A."/>
            <person name="Sullivan W."/>
            <person name="Andreopoulos W.B."/>
            <person name="Clum A."/>
            <person name="Lindquist E."/>
            <person name="Daum C."/>
            <person name="Ramamoorthy G.K."/>
            <person name="Gryganskyi A."/>
            <person name="Culley D."/>
            <person name="Magnuson J.K."/>
            <person name="James T.Y."/>
            <person name="O'Malley M.A."/>
            <person name="Stajich J.E."/>
            <person name="Spatafora J.W."/>
            <person name="Visel A."/>
            <person name="Grigoriev I.V."/>
        </authorList>
    </citation>
    <scope>NUCLEOTIDE SEQUENCE [LARGE SCALE GENOMIC DNA]</scope>
    <source>
        <strain evidence="5 6">PL171</strain>
    </source>
</reference>
<evidence type="ECO:0000256" key="4">
    <source>
        <dbReference type="SAM" id="MobiDB-lite"/>
    </source>
</evidence>
<comment type="similarity">
    <text evidence="1">Belongs to the UPF0587 family.</text>
</comment>
<evidence type="ECO:0000313" key="6">
    <source>
        <dbReference type="Proteomes" id="UP000193411"/>
    </source>
</evidence>
<evidence type="ECO:0008006" key="7">
    <source>
        <dbReference type="Google" id="ProtNLM"/>
    </source>
</evidence>
<accession>A0A1Y2HF19</accession>
<proteinExistence type="inferred from homology"/>
<dbReference type="EMBL" id="MCFL01000038">
    <property type="protein sequence ID" value="ORZ33180.1"/>
    <property type="molecule type" value="Genomic_DNA"/>
</dbReference>
<comment type="caution">
    <text evidence="5">The sequence shown here is derived from an EMBL/GenBank/DDBJ whole genome shotgun (WGS) entry which is preliminary data.</text>
</comment>
<evidence type="ECO:0000256" key="1">
    <source>
        <dbReference type="ARBA" id="ARBA00007818"/>
    </source>
</evidence>
<sequence>MVVYALHLAANFDNIDHLYPASISHWKVTIECPLCRHVHDSPVHIPNKRMARKRGMPPTFAMRCRGCGKSGSITVVQDPIKEYEDADLPLIAFDCQDIEIKEWHIEDGWTVVASADILTPSSDPPTSTWTNIDLSPGSWSVQLAGHAIEITDIETSVERILGFDLPEHLRPEADAYASENAKMKDKEKAARKNAGRKNRDVSRWGGVLD</sequence>
<keyword evidence="2" id="KW-0479">Metal-binding</keyword>
<dbReference type="Pfam" id="PF05907">
    <property type="entry name" value="CXXC_Zn-b_euk"/>
    <property type="match status" value="1"/>
</dbReference>